<dbReference type="GO" id="GO:0000976">
    <property type="term" value="F:transcription cis-regulatory region binding"/>
    <property type="evidence" value="ECO:0007669"/>
    <property type="project" value="TreeGrafter"/>
</dbReference>
<dbReference type="InterPro" id="IPR050109">
    <property type="entry name" value="HTH-type_TetR-like_transc_reg"/>
</dbReference>
<feature type="DNA-binding region" description="H-T-H motif" evidence="2">
    <location>
        <begin position="239"/>
        <end position="258"/>
    </location>
</feature>
<dbReference type="PROSITE" id="PS50977">
    <property type="entry name" value="HTH_TETR_2"/>
    <property type="match status" value="2"/>
</dbReference>
<dbReference type="SUPFAM" id="SSF46689">
    <property type="entry name" value="Homeodomain-like"/>
    <property type="match status" value="2"/>
</dbReference>
<keyword evidence="5" id="KW-1185">Reference proteome</keyword>
<accession>A0A846X8T8</accession>
<dbReference type="Gene3D" id="1.10.357.10">
    <property type="entry name" value="Tetracycline Repressor, domain 2"/>
    <property type="match status" value="2"/>
</dbReference>
<dbReference type="AlphaFoldDB" id="A0A846X8T8"/>
<evidence type="ECO:0000256" key="1">
    <source>
        <dbReference type="ARBA" id="ARBA00023125"/>
    </source>
</evidence>
<dbReference type="PANTHER" id="PTHR30055">
    <property type="entry name" value="HTH-TYPE TRANSCRIPTIONAL REGULATOR RUTR"/>
    <property type="match status" value="1"/>
</dbReference>
<dbReference type="Proteomes" id="UP000565715">
    <property type="component" value="Unassembled WGS sequence"/>
</dbReference>
<protein>
    <submittedName>
        <fullName evidence="4">TetR/AcrR family transcriptional regulator</fullName>
    </submittedName>
</protein>
<proteinExistence type="predicted"/>
<evidence type="ECO:0000313" key="4">
    <source>
        <dbReference type="EMBL" id="NKY32398.1"/>
    </source>
</evidence>
<sequence>MTDGPGSADNSSTRRPKDRRLIVAREAAEMFSAHGFAAVRMDDIARAVGVTARALYRHYPGKHDLLLAVALAAQDNYYTALAAADTAGDARHRFRSAIAALVEVTLDGRSHAVLWQREARHLHAEQRAIVRGRLTEIAHRIAELIGRCRDRPADDPTVELLAWAVLSVVTSPGHHTRTLPRPDSDQLLMQVADALAQLELPPRSEDTGSICTRPLSSRRERIIQESARLFAERGYPAVSVEDIGEAAGILGPSVYHYFPSKQQILHTLIHRVYEWMTFGLVTAGETGEPNEAVVRMTDFYVSFALRFPDLTGIAVTEALYLGEAEAETLRRIRFEFVTEWADLLTTSRPEISPSTAAQIIEIVLALVDDLARTPHIHSAGIADQMNALAGAVISASPTAI</sequence>
<dbReference type="PRINTS" id="PR00455">
    <property type="entry name" value="HTHTETR"/>
</dbReference>
<organism evidence="4 5">
    <name type="scientific">Nocardia speluncae</name>
    <dbReference type="NCBI Taxonomy" id="419477"/>
    <lineage>
        <taxon>Bacteria</taxon>
        <taxon>Bacillati</taxon>
        <taxon>Actinomycetota</taxon>
        <taxon>Actinomycetes</taxon>
        <taxon>Mycobacteriales</taxon>
        <taxon>Nocardiaceae</taxon>
        <taxon>Nocardia</taxon>
    </lineage>
</organism>
<dbReference type="InterPro" id="IPR001647">
    <property type="entry name" value="HTH_TetR"/>
</dbReference>
<name>A0A846X8T8_9NOCA</name>
<feature type="domain" description="HTH tetR-type" evidence="3">
    <location>
        <begin position="216"/>
        <end position="276"/>
    </location>
</feature>
<dbReference type="PANTHER" id="PTHR30055:SF237">
    <property type="entry name" value="TRANSCRIPTIONAL REPRESSOR MCE3R"/>
    <property type="match status" value="1"/>
</dbReference>
<feature type="DNA-binding region" description="H-T-H motif" evidence="2">
    <location>
        <begin position="40"/>
        <end position="59"/>
    </location>
</feature>
<evidence type="ECO:0000259" key="3">
    <source>
        <dbReference type="PROSITE" id="PS50977"/>
    </source>
</evidence>
<evidence type="ECO:0000256" key="2">
    <source>
        <dbReference type="PROSITE-ProRule" id="PRU00335"/>
    </source>
</evidence>
<reference evidence="4 5" key="1">
    <citation type="submission" date="2020-04" db="EMBL/GenBank/DDBJ databases">
        <title>MicrobeNet Type strains.</title>
        <authorList>
            <person name="Nicholson A.C."/>
        </authorList>
    </citation>
    <scope>NUCLEOTIDE SEQUENCE [LARGE SCALE GENOMIC DNA]</scope>
    <source>
        <strain evidence="4 5">DSM 45078</strain>
    </source>
</reference>
<dbReference type="Pfam" id="PF17932">
    <property type="entry name" value="TetR_C_24"/>
    <property type="match status" value="1"/>
</dbReference>
<feature type="domain" description="HTH tetR-type" evidence="3">
    <location>
        <begin position="17"/>
        <end position="77"/>
    </location>
</feature>
<dbReference type="Pfam" id="PF00440">
    <property type="entry name" value="TetR_N"/>
    <property type="match status" value="2"/>
</dbReference>
<dbReference type="Gene3D" id="1.10.10.60">
    <property type="entry name" value="Homeodomain-like"/>
    <property type="match status" value="2"/>
</dbReference>
<dbReference type="InterPro" id="IPR041490">
    <property type="entry name" value="KstR2_TetR_C"/>
</dbReference>
<dbReference type="EMBL" id="JAAXOO010000001">
    <property type="protein sequence ID" value="NKY32398.1"/>
    <property type="molecule type" value="Genomic_DNA"/>
</dbReference>
<evidence type="ECO:0000313" key="5">
    <source>
        <dbReference type="Proteomes" id="UP000565715"/>
    </source>
</evidence>
<comment type="caution">
    <text evidence="4">The sequence shown here is derived from an EMBL/GenBank/DDBJ whole genome shotgun (WGS) entry which is preliminary data.</text>
</comment>
<keyword evidence="1 2" id="KW-0238">DNA-binding</keyword>
<dbReference type="GO" id="GO:0003700">
    <property type="term" value="F:DNA-binding transcription factor activity"/>
    <property type="evidence" value="ECO:0007669"/>
    <property type="project" value="TreeGrafter"/>
</dbReference>
<dbReference type="RefSeq" id="WP_068036602.1">
    <property type="nucleotide sequence ID" value="NZ_JAAXOO010000001.1"/>
</dbReference>
<dbReference type="InterPro" id="IPR009057">
    <property type="entry name" value="Homeodomain-like_sf"/>
</dbReference>
<gene>
    <name evidence="4" type="ORF">HGA13_04820</name>
</gene>